<dbReference type="SMART" id="SM00922">
    <property type="entry name" value="MR_MLE"/>
    <property type="match status" value="1"/>
</dbReference>
<dbReference type="Pfam" id="PF02776">
    <property type="entry name" value="TPP_enzyme_N"/>
    <property type="match status" value="1"/>
</dbReference>
<dbReference type="NCBIfam" id="TIGR00173">
    <property type="entry name" value="menD"/>
    <property type="match status" value="1"/>
</dbReference>
<dbReference type="GO" id="GO:0070204">
    <property type="term" value="F:2-succinyl-5-enolpyruvyl-6-hydroxy-3-cyclohexene-1-carboxylic-acid synthase activity"/>
    <property type="evidence" value="ECO:0007669"/>
    <property type="project" value="InterPro"/>
</dbReference>
<dbReference type="SUPFAM" id="SSF54826">
    <property type="entry name" value="Enolase N-terminal domain-like"/>
    <property type="match status" value="1"/>
</dbReference>
<dbReference type="InterPro" id="IPR010196">
    <property type="entry name" value="OSB_synthase_MenC1"/>
</dbReference>
<evidence type="ECO:0000256" key="5">
    <source>
        <dbReference type="ARBA" id="ARBA00023052"/>
    </source>
</evidence>
<evidence type="ECO:0000313" key="11">
    <source>
        <dbReference type="Proteomes" id="UP001161247"/>
    </source>
</evidence>
<dbReference type="HAMAP" id="MF_00470">
    <property type="entry name" value="MenC_1"/>
    <property type="match status" value="1"/>
</dbReference>
<feature type="region of interest" description="Disordered" evidence="8">
    <location>
        <begin position="39"/>
        <end position="64"/>
    </location>
</feature>
<dbReference type="InterPro" id="IPR036849">
    <property type="entry name" value="Enolase-like_C_sf"/>
</dbReference>
<dbReference type="InterPro" id="IPR012001">
    <property type="entry name" value="Thiamin_PyroP_enz_TPP-bd_dom"/>
</dbReference>
<proteinExistence type="inferred from homology"/>
<keyword evidence="6" id="KW-0464">Manganese</keyword>
<dbReference type="EMBL" id="OX459119">
    <property type="protein sequence ID" value="CAI9096381.1"/>
    <property type="molecule type" value="Genomic_DNA"/>
</dbReference>
<gene>
    <name evidence="10" type="ORF">OLC1_LOCUS7151</name>
</gene>
<evidence type="ECO:0000256" key="3">
    <source>
        <dbReference type="ARBA" id="ARBA00022723"/>
    </source>
</evidence>
<dbReference type="SUPFAM" id="SSF52518">
    <property type="entry name" value="Thiamin diphosphate-binding fold (THDP-binding)"/>
    <property type="match status" value="2"/>
</dbReference>
<evidence type="ECO:0000256" key="7">
    <source>
        <dbReference type="ARBA" id="ARBA00023239"/>
    </source>
</evidence>
<dbReference type="SUPFAM" id="SSF52467">
    <property type="entry name" value="DHS-like NAD/FAD-binding domain"/>
    <property type="match status" value="1"/>
</dbReference>
<dbReference type="CDD" id="cd07037">
    <property type="entry name" value="TPP_PYR_MenD"/>
    <property type="match status" value="1"/>
</dbReference>
<dbReference type="GO" id="GO:0016787">
    <property type="term" value="F:hydrolase activity"/>
    <property type="evidence" value="ECO:0007669"/>
    <property type="project" value="UniProtKB-ARBA"/>
</dbReference>
<dbReference type="InterPro" id="IPR004433">
    <property type="entry name" value="MenaQ_synth_MenD"/>
</dbReference>
<evidence type="ECO:0000256" key="6">
    <source>
        <dbReference type="ARBA" id="ARBA00023211"/>
    </source>
</evidence>
<dbReference type="InterPro" id="IPR011766">
    <property type="entry name" value="TPP_enzyme_TPP-bd"/>
</dbReference>
<dbReference type="InterPro" id="IPR029061">
    <property type="entry name" value="THDP-binding"/>
</dbReference>
<feature type="domain" description="Mandelate racemase/muconate lactonizing enzyme C-terminal" evidence="9">
    <location>
        <begin position="1180"/>
        <end position="1276"/>
    </location>
</feature>
<dbReference type="SFLD" id="SFLDF00009">
    <property type="entry name" value="o-succinylbenzoate_synthase"/>
    <property type="match status" value="1"/>
</dbReference>
<dbReference type="InterPro" id="IPR032264">
    <property type="entry name" value="MenD_middle"/>
</dbReference>
<dbReference type="PANTHER" id="PTHR42916:SF1">
    <property type="entry name" value="PROTEIN PHYLLO, CHLOROPLASTIC"/>
    <property type="match status" value="1"/>
</dbReference>
<dbReference type="Gene3D" id="3.40.50.1220">
    <property type="entry name" value="TPP-binding domain"/>
    <property type="match status" value="1"/>
</dbReference>
<evidence type="ECO:0000259" key="9">
    <source>
        <dbReference type="SMART" id="SM00922"/>
    </source>
</evidence>
<dbReference type="HAMAP" id="MF_01660">
    <property type="entry name" value="MenH"/>
    <property type="match status" value="1"/>
</dbReference>
<keyword evidence="7" id="KW-0456">Lyase</keyword>
<evidence type="ECO:0000256" key="4">
    <source>
        <dbReference type="ARBA" id="ARBA00022842"/>
    </source>
</evidence>
<name>A0AAV1CLX0_OLDCO</name>
<dbReference type="NCBIfam" id="TIGR01927">
    <property type="entry name" value="menC_gam_Gplu"/>
    <property type="match status" value="1"/>
</dbReference>
<dbReference type="HAMAP" id="MF_01659">
    <property type="entry name" value="MenD"/>
    <property type="match status" value="1"/>
</dbReference>
<dbReference type="Pfam" id="PF13378">
    <property type="entry name" value="MR_MLE_C"/>
    <property type="match status" value="1"/>
</dbReference>
<keyword evidence="3" id="KW-0479">Metal-binding</keyword>
<dbReference type="SUPFAM" id="SSF51604">
    <property type="entry name" value="Enolase C-terminal domain-like"/>
    <property type="match status" value="1"/>
</dbReference>
<dbReference type="GO" id="GO:0030976">
    <property type="term" value="F:thiamine pyrophosphate binding"/>
    <property type="evidence" value="ECO:0007669"/>
    <property type="project" value="InterPro"/>
</dbReference>
<dbReference type="Gene3D" id="3.40.50.1820">
    <property type="entry name" value="alpha/beta hydrolase"/>
    <property type="match status" value="1"/>
</dbReference>
<dbReference type="InterPro" id="IPR000073">
    <property type="entry name" value="AB_hydrolase_1"/>
</dbReference>
<keyword evidence="11" id="KW-1185">Reference proteome</keyword>
<dbReference type="SFLD" id="SFLDG00180">
    <property type="entry name" value="muconate_cycloisomerase"/>
    <property type="match status" value="1"/>
</dbReference>
<organism evidence="10 11">
    <name type="scientific">Oldenlandia corymbosa var. corymbosa</name>
    <dbReference type="NCBI Taxonomy" id="529605"/>
    <lineage>
        <taxon>Eukaryota</taxon>
        <taxon>Viridiplantae</taxon>
        <taxon>Streptophyta</taxon>
        <taxon>Embryophyta</taxon>
        <taxon>Tracheophyta</taxon>
        <taxon>Spermatophyta</taxon>
        <taxon>Magnoliopsida</taxon>
        <taxon>eudicotyledons</taxon>
        <taxon>Gunneridae</taxon>
        <taxon>Pentapetalae</taxon>
        <taxon>asterids</taxon>
        <taxon>lamiids</taxon>
        <taxon>Gentianales</taxon>
        <taxon>Rubiaceae</taxon>
        <taxon>Rubioideae</taxon>
        <taxon>Spermacoceae</taxon>
        <taxon>Hedyotis-Oldenlandia complex</taxon>
        <taxon>Oldenlandia</taxon>
    </lineage>
</organism>
<accession>A0AAV1CLX0</accession>
<dbReference type="Gene3D" id="3.20.20.120">
    <property type="entry name" value="Enolase-like C-terminal domain"/>
    <property type="match status" value="1"/>
</dbReference>
<feature type="compositionally biased region" description="Polar residues" evidence="8">
    <location>
        <begin position="39"/>
        <end position="54"/>
    </location>
</feature>
<evidence type="ECO:0000256" key="8">
    <source>
        <dbReference type="SAM" id="MobiDB-lite"/>
    </source>
</evidence>
<dbReference type="GO" id="GO:0009063">
    <property type="term" value="P:amino acid catabolic process"/>
    <property type="evidence" value="ECO:0007669"/>
    <property type="project" value="InterPro"/>
</dbReference>
<dbReference type="SUPFAM" id="SSF53474">
    <property type="entry name" value="alpha/beta-Hydrolases"/>
    <property type="match status" value="1"/>
</dbReference>
<dbReference type="Proteomes" id="UP001161247">
    <property type="component" value="Chromosome 2"/>
</dbReference>
<evidence type="ECO:0000256" key="1">
    <source>
        <dbReference type="ARBA" id="ARBA00022428"/>
    </source>
</evidence>
<dbReference type="InterPro" id="IPR029065">
    <property type="entry name" value="Enolase_C-like"/>
</dbReference>
<dbReference type="InterPro" id="IPR029017">
    <property type="entry name" value="Enolase-like_N"/>
</dbReference>
<sequence length="1747" mass="192314">MNHQTLRCAERYFLTKTTPVSQSSPSLLPRHQNSFIPFDLSSSRSYSNEEQQNPSRSSNRQRRSLLCSSKAANAEVINGRSVVENEEIMDAEEAALVICSCITKVLPPALTLEEGLNKIDEAIQHLKSMGPPSSSRGMYSFQVTVPPSSKSLNWFCSQPESDGVFPQFYMSNEKDNPTYKTLALGRNRGVFGIGSALYFNCRYANGSENGITSTRRYLPVESNVPRVYGILDTRYDKTSSSVEHEPGSFYLFIPQIELNEFNDTTILVGTLAWNDSSSRSFEEAIQSFDFSLHQARQNIWASTEERSKNFISSAARKFNMVEDKSSQMVCLNSLRLRGSILQADANELASDLSCQFSARFSPTMAIANNMYQSDPYNLSSYLKQDCPNMNTLWASLIVEECVRLGVTYFCIAPGSRSSPLTIAASSHPLTTCVVCIDERSLTFNALGYARGSYRPAAVITTSGTAVSNLLSAVVEASEDFVPLLLLTADRPPELLDAGANQAINQVNHFGQFTKHFFGLPVPTDDISSQMVLTTLDSAVYLSTTSPYGPIHINCPFREPLGNIPTTWERKCLKGLEKWMLSSEPFTAYSQLPHSIFSNRSHGIMTEVIKLIQGAKRGILVLGALHTEDDVWAALLLAKHLGWPVVATILSGLRLRKYVTSFSEIDENIIFLDHLDHVLFSDAVKDWMQADVIVQIGGRITSKRISQMIDSCFPCSYIMVDKHPMRHDPSHTMTHRIQSTITEFADSVTKACIPGDNSKWKAYLRVLNSMAAREISSVIGSEQSLTEPYIARIALENLECESAIFLGNSMPIRDADNFGYRWAKCNHKTPEMLNSGFQCHGIQVAGNRGTGGIDGLTSTAVGFAVGCNKRVLLLIGDVSFLYDTNGLSLLRQGVSRKPMVVIVVNNQGGAIFSLLPYASSTDQKIMNQFFYTSHNVEIGNLCMAHGVKHVQVKTQKDLQEALITSQQEETDCVIEVKSFIDSNANFHGRLSKFVRQAVDHSFDVLSKHSVSDVSSSEFSTMRISKMEFSKYRIPLAAPPTSSSVGNFSSVCYREGFVIRVSLEGGATGFGEVAPIEILEENLVGVEDQLQFLTHAIEGGEITDFIPLLNGSVASWIRNCLGISPDSLFPSVRCGLEMAILNAIAASKRSSLLNLLYPRAEDLPTKSSHVKVCGLIDSIGSPNDMASAAAALVEEGFTAIKIKVGRRTNPIEDVMVIQEIRRKVGNDVELRADANRSWTFSEAVEFANLVKSCNLQYVEEPIRDADDIVKFCEETGLPVALDETINNTRVDPVEVLKKYTHSGIVAVVMKPSMIGGFEKAASVARWAQQQGKMAVVSSTFESGLGLSSYVQFSSFIELQNAEICSVLKKESPVCVAQGLGTYKWLKEDVSAEASGICLDSDNGFAGASIVDTGRSLQRFQINQNVIVKTYAEEVIHEYQLPVDLEGTTYSLNVVEMGKDVDGPVLLFLHGFLGSGEDWVPTMRSLSKSVRCIAIDLPGHGKSSSKYQSSNGSSKQPRLSVENVAGMLCKLLPKITAEKVILVGYSMGARISLNIALKSADKVEGAVIISGSPGLENPGARLVRQVKDDFRASSLVSYGLENFLDSWYTQEMWNSLRSHPHFSKIVTNRMQHGNLHTLARVLSDSSIGRQQPLWEDLKQCSVPLLLVVGDQDTKFKNIAREMLHKMSHNTRTEASPSIAEIPNAGHAVHVENPLPVIYAIRKFLNRVKNLPSLQLDNGVADSEDVPLVNQ</sequence>
<dbReference type="Pfam" id="PF02775">
    <property type="entry name" value="TPP_enzyme_C"/>
    <property type="match status" value="1"/>
</dbReference>
<dbReference type="CDD" id="cd02009">
    <property type="entry name" value="TPP_SHCHC_synthase"/>
    <property type="match status" value="1"/>
</dbReference>
<keyword evidence="1" id="KW-0474">Menaquinone biosynthesis</keyword>
<dbReference type="SFLD" id="SFLDS00001">
    <property type="entry name" value="Enolase"/>
    <property type="match status" value="1"/>
</dbReference>
<dbReference type="GO" id="GO:0070205">
    <property type="term" value="F:2-succinyl-6-hydroxy-2,4-cyclohexadiene-1-carboxylate synthase activity"/>
    <property type="evidence" value="ECO:0007669"/>
    <property type="project" value="InterPro"/>
</dbReference>
<keyword evidence="5" id="KW-0786">Thiamine pyrophosphate</keyword>
<dbReference type="InterPro" id="IPR029058">
    <property type="entry name" value="AB_hydrolase_fold"/>
</dbReference>
<dbReference type="InterPro" id="IPR022485">
    <property type="entry name" value="SHCHC_synthase_MenH"/>
</dbReference>
<dbReference type="NCBIfam" id="TIGR03695">
    <property type="entry name" value="menH_SHCHC"/>
    <property type="match status" value="1"/>
</dbReference>
<reference evidence="10" key="1">
    <citation type="submission" date="2023-03" db="EMBL/GenBank/DDBJ databases">
        <authorList>
            <person name="Julca I."/>
        </authorList>
    </citation>
    <scope>NUCLEOTIDE SEQUENCE</scope>
</reference>
<keyword evidence="4" id="KW-0460">Magnesium</keyword>
<dbReference type="InterPro" id="IPR013342">
    <property type="entry name" value="Mandelate_racemase_C"/>
</dbReference>
<dbReference type="Pfam" id="PF00561">
    <property type="entry name" value="Abhydrolase_1"/>
    <property type="match status" value="1"/>
</dbReference>
<dbReference type="Pfam" id="PF16582">
    <property type="entry name" value="TPP_enzyme_M_2"/>
    <property type="match status" value="1"/>
</dbReference>
<dbReference type="InterPro" id="IPR029035">
    <property type="entry name" value="DHS-like_NAD/FAD-binding_dom"/>
</dbReference>
<dbReference type="GO" id="GO:0016836">
    <property type="term" value="F:hydro-lyase activity"/>
    <property type="evidence" value="ECO:0007669"/>
    <property type="project" value="InterPro"/>
</dbReference>
<keyword evidence="2" id="KW-0808">Transferase</keyword>
<protein>
    <submittedName>
        <fullName evidence="10">OLC1v1032511C1</fullName>
    </submittedName>
</protein>
<dbReference type="GO" id="GO:0000287">
    <property type="term" value="F:magnesium ion binding"/>
    <property type="evidence" value="ECO:0007669"/>
    <property type="project" value="InterPro"/>
</dbReference>
<dbReference type="Gene3D" id="3.40.50.970">
    <property type="match status" value="2"/>
</dbReference>
<evidence type="ECO:0000256" key="2">
    <source>
        <dbReference type="ARBA" id="ARBA00022679"/>
    </source>
</evidence>
<dbReference type="PANTHER" id="PTHR42916">
    <property type="entry name" value="2-SUCCINYL-5-ENOLPYRUVYL-6-HYDROXY-3-CYCLOHEXENE-1-CARBOXYLATE SYNTHASE"/>
    <property type="match status" value="1"/>
</dbReference>
<dbReference type="InterPro" id="IPR018110">
    <property type="entry name" value="Mandel_Rmase/mucon_lact_enz_CS"/>
</dbReference>
<dbReference type="Gene3D" id="3.30.390.10">
    <property type="entry name" value="Enolase-like, N-terminal domain"/>
    <property type="match status" value="1"/>
</dbReference>
<dbReference type="PROSITE" id="PS00909">
    <property type="entry name" value="MR_MLE_2"/>
    <property type="match status" value="1"/>
</dbReference>
<evidence type="ECO:0000313" key="10">
    <source>
        <dbReference type="EMBL" id="CAI9096381.1"/>
    </source>
</evidence>
<dbReference type="GO" id="GO:0009234">
    <property type="term" value="P:menaquinone biosynthetic process"/>
    <property type="evidence" value="ECO:0007669"/>
    <property type="project" value="UniProtKB-KW"/>
</dbReference>